<dbReference type="Pfam" id="PF00015">
    <property type="entry name" value="MCPsignal"/>
    <property type="match status" value="1"/>
</dbReference>
<evidence type="ECO:0000256" key="4">
    <source>
        <dbReference type="ARBA" id="ARBA00029447"/>
    </source>
</evidence>
<dbReference type="SMART" id="SM00304">
    <property type="entry name" value="HAMP"/>
    <property type="match status" value="1"/>
</dbReference>
<dbReference type="OrthoDB" id="5242265at2"/>
<dbReference type="GO" id="GO:0007165">
    <property type="term" value="P:signal transduction"/>
    <property type="evidence" value="ECO:0007669"/>
    <property type="project" value="UniProtKB-KW"/>
</dbReference>
<evidence type="ECO:0000259" key="8">
    <source>
        <dbReference type="PROSITE" id="PS50885"/>
    </source>
</evidence>
<keyword evidence="2 6" id="KW-1133">Transmembrane helix</keyword>
<feature type="transmembrane region" description="Helical" evidence="6">
    <location>
        <begin position="12"/>
        <end position="32"/>
    </location>
</feature>
<keyword evidence="1 6" id="KW-0812">Transmembrane</keyword>
<dbReference type="EMBL" id="RBIL01000002">
    <property type="protein sequence ID" value="RKQ87335.1"/>
    <property type="molecule type" value="Genomic_DNA"/>
</dbReference>
<dbReference type="PROSITE" id="PS50885">
    <property type="entry name" value="HAMP"/>
    <property type="match status" value="1"/>
</dbReference>
<feature type="transmembrane region" description="Helical" evidence="6">
    <location>
        <begin position="200"/>
        <end position="219"/>
    </location>
</feature>
<dbReference type="PROSITE" id="PS50111">
    <property type="entry name" value="CHEMOTAXIS_TRANSDUC_2"/>
    <property type="match status" value="1"/>
</dbReference>
<comment type="caution">
    <text evidence="9">The sequence shown here is derived from an EMBL/GenBank/DDBJ whole genome shotgun (WGS) entry which is preliminary data.</text>
</comment>
<feature type="domain" description="Methyl-accepting transducer" evidence="7">
    <location>
        <begin position="328"/>
        <end position="564"/>
    </location>
</feature>
<organism evidence="9 10">
    <name type="scientific">Solirubrobacter pauli</name>
    <dbReference type="NCBI Taxonomy" id="166793"/>
    <lineage>
        <taxon>Bacteria</taxon>
        <taxon>Bacillati</taxon>
        <taxon>Actinomycetota</taxon>
        <taxon>Thermoleophilia</taxon>
        <taxon>Solirubrobacterales</taxon>
        <taxon>Solirubrobacteraceae</taxon>
        <taxon>Solirubrobacter</taxon>
    </lineage>
</organism>
<dbReference type="Pfam" id="PF12729">
    <property type="entry name" value="4HB_MCP_1"/>
    <property type="match status" value="1"/>
</dbReference>
<dbReference type="CDD" id="cd06225">
    <property type="entry name" value="HAMP"/>
    <property type="match status" value="1"/>
</dbReference>
<dbReference type="Proteomes" id="UP000278962">
    <property type="component" value="Unassembled WGS sequence"/>
</dbReference>
<keyword evidence="6" id="KW-0472">Membrane</keyword>
<dbReference type="Pfam" id="PF00672">
    <property type="entry name" value="HAMP"/>
    <property type="match status" value="1"/>
</dbReference>
<dbReference type="GO" id="GO:0016020">
    <property type="term" value="C:membrane"/>
    <property type="evidence" value="ECO:0007669"/>
    <property type="project" value="InterPro"/>
</dbReference>
<keyword evidence="3 5" id="KW-0807">Transducer</keyword>
<sequence>MTAIRNLPLAARLGGAFGVLCLALAIVAFAGINSMDNLRAETDELGERHIEAAQLLGGMQERAKDNVSLISQHLYVRDGDLAAQDEIVKEIEANWAASKQDGAAVAKLFEGTPAEDELNTFVAVRSEMLEAQKAALEDSRAETVADVEERTGSRTTFEQTILKLDSELEAAAEGLDAATNTFAEQGMSAAHAADASGKRLILIIAILAVLAAIGLAVWVTRSVTRPVRALDCRLTSLNDNCLSDLATAMDRMSEGDLTFPITPVTTPIDVTSTDELGRLSTTFNGMLAKAQHSIAGYEAMRGQLGEVIAEVAAGAGTVASASQEMAATSDEAGRAVGEIASAVTDVASGAERQVRMVESTREAVQEAARAATASADTATATAEAAKEARAVAEQGVAAAAQATDAIRQVAESSANVGTAMEDLAGKSAQIGGIVTTITALAEQTNLLALNAAIEAARAGEQGKGFAVVAEEVRKLAEESQEAAGQISSLIGEIQHETQNVVGVVAEGGRRTADGVATVEQTREAFEAIGRAVEDVTGRVGEIATAVHQISADAQRAEQDIAEVAAVAEQSSASAEQVSASTQQTSASTEEIAASAQTLAATAETLNSLVGRFRLTV</sequence>
<dbReference type="Gene3D" id="1.10.287.950">
    <property type="entry name" value="Methyl-accepting chemotaxis protein"/>
    <property type="match status" value="1"/>
</dbReference>
<dbReference type="AlphaFoldDB" id="A0A660L1Z6"/>
<keyword evidence="10" id="KW-1185">Reference proteome</keyword>
<evidence type="ECO:0000256" key="5">
    <source>
        <dbReference type="PROSITE-ProRule" id="PRU00284"/>
    </source>
</evidence>
<dbReference type="SUPFAM" id="SSF58104">
    <property type="entry name" value="Methyl-accepting chemotaxis protein (MCP) signaling domain"/>
    <property type="match status" value="1"/>
</dbReference>
<protein>
    <submittedName>
        <fullName evidence="9">Methyl-accepting chemotaxis protein</fullName>
    </submittedName>
</protein>
<dbReference type="InterPro" id="IPR003660">
    <property type="entry name" value="HAMP_dom"/>
</dbReference>
<evidence type="ECO:0000259" key="7">
    <source>
        <dbReference type="PROSITE" id="PS50111"/>
    </source>
</evidence>
<dbReference type="Gene3D" id="6.10.340.10">
    <property type="match status" value="1"/>
</dbReference>
<dbReference type="InterPro" id="IPR004089">
    <property type="entry name" value="MCPsignal_dom"/>
</dbReference>
<dbReference type="PANTHER" id="PTHR32089">
    <property type="entry name" value="METHYL-ACCEPTING CHEMOTAXIS PROTEIN MCPB"/>
    <property type="match status" value="1"/>
</dbReference>
<evidence type="ECO:0000313" key="9">
    <source>
        <dbReference type="EMBL" id="RKQ87335.1"/>
    </source>
</evidence>
<accession>A0A660L1Z6</accession>
<proteinExistence type="inferred from homology"/>
<evidence type="ECO:0000256" key="6">
    <source>
        <dbReference type="SAM" id="Phobius"/>
    </source>
</evidence>
<dbReference type="InterPro" id="IPR024478">
    <property type="entry name" value="HlyB_4HB_MCP"/>
</dbReference>
<feature type="domain" description="HAMP" evidence="8">
    <location>
        <begin position="242"/>
        <end position="295"/>
    </location>
</feature>
<dbReference type="SMART" id="SM00283">
    <property type="entry name" value="MA"/>
    <property type="match status" value="1"/>
</dbReference>
<reference evidence="9 10" key="1">
    <citation type="submission" date="2018-10" db="EMBL/GenBank/DDBJ databases">
        <title>Genomic Encyclopedia of Archaeal and Bacterial Type Strains, Phase II (KMG-II): from individual species to whole genera.</title>
        <authorList>
            <person name="Goeker M."/>
        </authorList>
    </citation>
    <scope>NUCLEOTIDE SEQUENCE [LARGE SCALE GENOMIC DNA]</scope>
    <source>
        <strain evidence="9 10">DSM 14954</strain>
    </source>
</reference>
<evidence type="ECO:0000313" key="10">
    <source>
        <dbReference type="Proteomes" id="UP000278962"/>
    </source>
</evidence>
<dbReference type="PANTHER" id="PTHR32089:SF112">
    <property type="entry name" value="LYSOZYME-LIKE PROTEIN-RELATED"/>
    <property type="match status" value="1"/>
</dbReference>
<dbReference type="RefSeq" id="WP_121255792.1">
    <property type="nucleotide sequence ID" value="NZ_RBIL01000002.1"/>
</dbReference>
<evidence type="ECO:0000256" key="2">
    <source>
        <dbReference type="ARBA" id="ARBA00022989"/>
    </source>
</evidence>
<evidence type="ECO:0000256" key="1">
    <source>
        <dbReference type="ARBA" id="ARBA00022692"/>
    </source>
</evidence>
<gene>
    <name evidence="9" type="ORF">C8N24_5356</name>
</gene>
<evidence type="ECO:0000256" key="3">
    <source>
        <dbReference type="ARBA" id="ARBA00023224"/>
    </source>
</evidence>
<name>A0A660L1Z6_9ACTN</name>
<comment type="similarity">
    <text evidence="4">Belongs to the methyl-accepting chemotaxis (MCP) protein family.</text>
</comment>